<dbReference type="GO" id="GO:0030123">
    <property type="term" value="C:AP-3 adaptor complex"/>
    <property type="evidence" value="ECO:0007669"/>
    <property type="project" value="UniProtKB-UniRule"/>
</dbReference>
<name>A0A4W4HUC0_ELEEL</name>
<evidence type="ECO:0000256" key="3">
    <source>
        <dbReference type="ARBA" id="ARBA00006613"/>
    </source>
</evidence>
<dbReference type="InterPro" id="IPR026739">
    <property type="entry name" value="AP_beta"/>
</dbReference>
<comment type="subcellular location">
    <subcellularLocation>
        <location evidence="1">Cytoplasmic vesicle</location>
        <location evidence="1">Clathrin-coated vesicle membrane</location>
        <topology evidence="1">Peripheral membrane protein</topology>
        <orientation evidence="1">Cytoplasmic side</orientation>
    </subcellularLocation>
    <subcellularLocation>
        <location evidence="2">Golgi apparatus</location>
    </subcellularLocation>
</comment>
<keyword evidence="8 11" id="KW-0472">Membrane</keyword>
<dbReference type="Gene3D" id="1.25.10.10">
    <property type="entry name" value="Leucine-rich Repeat Variant"/>
    <property type="match status" value="1"/>
</dbReference>
<dbReference type="PANTHER" id="PTHR11134">
    <property type="entry name" value="ADAPTOR COMPLEX SUBUNIT BETA FAMILY MEMBER"/>
    <property type="match status" value="1"/>
</dbReference>
<organism evidence="15 16">
    <name type="scientific">Electrophorus electricus</name>
    <name type="common">Electric eel</name>
    <name type="synonym">Gymnotus electricus</name>
    <dbReference type="NCBI Taxonomy" id="8005"/>
    <lineage>
        <taxon>Eukaryota</taxon>
        <taxon>Metazoa</taxon>
        <taxon>Chordata</taxon>
        <taxon>Craniata</taxon>
        <taxon>Vertebrata</taxon>
        <taxon>Euteleostomi</taxon>
        <taxon>Actinopterygii</taxon>
        <taxon>Neopterygii</taxon>
        <taxon>Teleostei</taxon>
        <taxon>Ostariophysi</taxon>
        <taxon>Gymnotiformes</taxon>
        <taxon>Gymnotoidei</taxon>
        <taxon>Gymnotidae</taxon>
        <taxon>Electrophorus</taxon>
    </lineage>
</organism>
<evidence type="ECO:0000313" key="15">
    <source>
        <dbReference type="Ensembl" id="ENSEEEP00000052559.2"/>
    </source>
</evidence>
<dbReference type="SUPFAM" id="SSF48371">
    <property type="entry name" value="ARM repeat"/>
    <property type="match status" value="1"/>
</dbReference>
<evidence type="ECO:0000256" key="4">
    <source>
        <dbReference type="ARBA" id="ARBA00022448"/>
    </source>
</evidence>
<keyword evidence="5" id="KW-0597">Phosphoprotein</keyword>
<comment type="function">
    <text evidence="10">Subunit of non-clathrin- and clathrin-associated adaptor protein complex 3 (AP-3) that plays a role in protein sorting in the late-Golgi/trans-Golgi network (TGN) and/or endosomes. The AP complexes mediate both the recruitment of clathrin to membranes and the recognition of sorting signals within the cytosolic tails of transmembrane cargo molecules. AP-3 appears to be involved in the sorting of a subset of transmembrane proteins targeted to lysosomes and lysosome-related organelles. In concert with the BLOC-1 complex, AP-3 is required to target cargos into vesicles assembled at cell bodies for delivery into neurites and nerve terminals.</text>
</comment>
<proteinExistence type="inferred from homology"/>
<dbReference type="Ensembl" id="ENSEEET00000053126.2">
    <property type="protein sequence ID" value="ENSEEEP00000052559.2"/>
    <property type="gene ID" value="ENSEEEG00000024617.2"/>
</dbReference>
<dbReference type="SMART" id="SM01355">
    <property type="entry name" value="AP3B1_C"/>
    <property type="match status" value="1"/>
</dbReference>
<dbReference type="Pfam" id="PF24080">
    <property type="entry name" value="AP3B1_C_2"/>
    <property type="match status" value="1"/>
</dbReference>
<feature type="domain" description="AP-3 complex subunit beta C-terminal" evidence="14">
    <location>
        <begin position="716"/>
        <end position="862"/>
    </location>
</feature>
<evidence type="ECO:0000256" key="9">
    <source>
        <dbReference type="ARBA" id="ARBA00023329"/>
    </source>
</evidence>
<evidence type="ECO:0000256" key="10">
    <source>
        <dbReference type="ARBA" id="ARBA00023570"/>
    </source>
</evidence>
<feature type="domain" description="Beta-adaptin appendage C-terminal subdomain" evidence="13">
    <location>
        <begin position="886"/>
        <end position="995"/>
    </location>
</feature>
<dbReference type="SMART" id="SM01020">
    <property type="entry name" value="B2-adapt-app_C"/>
    <property type="match status" value="1"/>
</dbReference>
<evidence type="ECO:0000256" key="6">
    <source>
        <dbReference type="ARBA" id="ARBA00022927"/>
    </source>
</evidence>
<dbReference type="Pfam" id="PF01602">
    <property type="entry name" value="Adaptin_N"/>
    <property type="match status" value="1"/>
</dbReference>
<accession>A0A4W4HUC0</accession>
<dbReference type="InterPro" id="IPR002553">
    <property type="entry name" value="Clathrin/coatomer_adapt-like_N"/>
</dbReference>
<dbReference type="AlphaFoldDB" id="A0A4W4HUC0"/>
<gene>
    <name evidence="15" type="primary">ap3b1a</name>
</gene>
<dbReference type="GeneTree" id="ENSGT00940000157603"/>
<feature type="compositionally biased region" description="Low complexity" evidence="12">
    <location>
        <begin position="645"/>
        <end position="664"/>
    </location>
</feature>
<evidence type="ECO:0000256" key="1">
    <source>
        <dbReference type="ARBA" id="ARBA00004145"/>
    </source>
</evidence>
<dbReference type="Proteomes" id="UP000314983">
    <property type="component" value="Chromosome 22"/>
</dbReference>
<sequence length="998" mass="110958">LHSQQYFWQITLRMNEDLKEMLESSKESLKLEAMKRVVGLIAKGKNASELFPAVVKNVANKNLELKKLVYVYLVRYAEEQQDLALLSISTFQRALKDPNQLIRASALRVLSSIRVPIIVPIMMLAIKEAASDLSPYVRKTAAHAIQKLYSLDADQKDHLIEVIEKLLKDKSTLVAGSVVMAFEEVCPDRIDLIHRNYRKLCNLLMDVEEWGQVVIISMLTRYARTQFISPWKEVGSSDEKAFYESDEEKRKSAEETKPYAMDPDHRLLLRSTKPLLQSRNTAVVMSVAQLYWHLAPKHEVNIITKSLVRLLRSHREVQYIVLQNIATMSIQRKGMFEPFMKSFYVRSTDATHIKTLKLEILTNLANEANISTVLREFQTYVKSQDKAFAAATIQAIGRCATNISEITDTCLNGLVLLLSNRDETVVAESVVVIRKLLQTQPSEHSDIIKHMAKLFDNITVPMARASILWLIGEYCEHVPKIAPDVLRKMAKTFHNEEDIVKLQTVSLAAKLYLTNSKQTKLLTQYILNLGKYDQNYDIRDRTRFIRQLIVPSERGGALSKYARRILLAPKPAPVLQSAFKDRDRFQLGTLSHTLNSKATGYLELSDWPPMAPDQSVRNVEVAEAVSRSTLAFDSDEGPKNGHSCEAGSRSGSGSGSSEESSSEASESDSESSSDSDSGTEQKKQSEAKPAQKVHVKPFLSCKLWCSVLAPSQVEEKPKKEVSLLDLDDFSPAAVTMTKSSILSPSVLSDLHGLSLAASSPAIQVCVSPVFVPVHTYELLHRMTGKGLAAQYHFSRQPCIYDDRMISVQLTFSNNGDHTLENIHISEKTSAGQNIHCFSPIECLEPEKSVTVSMGVDFNDSTQAASFQLCTKAEGFNVSIQPAVGELLLPVTMSEQDFSKEQGKLQGMNESSATIAMTPESITSQPLHRKVVNMANVGVVPSGQNNVHRFAAKLVSSGALVLVCVVQKDSGAQLTVNTEKTIIGSMLLRELQTVLSQGS</sequence>
<reference evidence="15" key="3">
    <citation type="submission" date="2020-05" db="EMBL/GenBank/DDBJ databases">
        <title>Electrophorus electricus (electric eel) genome, fEleEle1, primary haplotype.</title>
        <authorList>
            <person name="Myers G."/>
            <person name="Meyer A."/>
            <person name="Fedrigo O."/>
            <person name="Formenti G."/>
            <person name="Rhie A."/>
            <person name="Tracey A."/>
            <person name="Sims Y."/>
            <person name="Jarvis E.D."/>
        </authorList>
    </citation>
    <scope>NUCLEOTIDE SEQUENCE [LARGE SCALE GENOMIC DNA]</scope>
</reference>
<dbReference type="GO" id="GO:0030665">
    <property type="term" value="C:clathrin-coated vesicle membrane"/>
    <property type="evidence" value="ECO:0007669"/>
    <property type="project" value="UniProtKB-SubCell"/>
</dbReference>
<keyword evidence="4 11" id="KW-0813">Transport</keyword>
<reference evidence="15" key="4">
    <citation type="submission" date="2025-08" db="UniProtKB">
        <authorList>
            <consortium name="Ensembl"/>
        </authorList>
    </citation>
    <scope>IDENTIFICATION</scope>
</reference>
<dbReference type="PIRSF" id="PIRSF037096">
    <property type="entry name" value="AP3_complex_beta"/>
    <property type="match status" value="1"/>
</dbReference>
<dbReference type="GO" id="GO:0006886">
    <property type="term" value="P:intracellular protein transport"/>
    <property type="evidence" value="ECO:0007669"/>
    <property type="project" value="InterPro"/>
</dbReference>
<reference evidence="15" key="5">
    <citation type="submission" date="2025-09" db="UniProtKB">
        <authorList>
            <consortium name="Ensembl"/>
        </authorList>
    </citation>
    <scope>IDENTIFICATION</scope>
</reference>
<dbReference type="Pfam" id="PF14796">
    <property type="entry name" value="AP3B1_C"/>
    <property type="match status" value="1"/>
</dbReference>
<dbReference type="InterPro" id="IPR016024">
    <property type="entry name" value="ARM-type_fold"/>
</dbReference>
<dbReference type="GO" id="GO:0005794">
    <property type="term" value="C:Golgi apparatus"/>
    <property type="evidence" value="ECO:0007669"/>
    <property type="project" value="UniProtKB-SubCell"/>
</dbReference>
<dbReference type="InterPro" id="IPR026740">
    <property type="entry name" value="AP3_beta"/>
</dbReference>
<dbReference type="InterPro" id="IPR015151">
    <property type="entry name" value="B-adaptin_app_sub_C"/>
</dbReference>
<feature type="region of interest" description="Disordered" evidence="12">
    <location>
        <begin position="629"/>
        <end position="691"/>
    </location>
</feature>
<keyword evidence="7" id="KW-0333">Golgi apparatus</keyword>
<evidence type="ECO:0000256" key="2">
    <source>
        <dbReference type="ARBA" id="ARBA00004555"/>
    </source>
</evidence>
<dbReference type="InterPro" id="IPR029390">
    <property type="entry name" value="AP3B_C"/>
</dbReference>
<dbReference type="GO" id="GO:0016192">
    <property type="term" value="P:vesicle-mediated transport"/>
    <property type="evidence" value="ECO:0007669"/>
    <property type="project" value="InterPro"/>
</dbReference>
<evidence type="ECO:0000256" key="5">
    <source>
        <dbReference type="ARBA" id="ARBA00022553"/>
    </source>
</evidence>
<comment type="similarity">
    <text evidence="3 11">Belongs to the adaptor complexes large subunit family.</text>
</comment>
<evidence type="ECO:0000259" key="14">
    <source>
        <dbReference type="SMART" id="SM01355"/>
    </source>
</evidence>
<dbReference type="GO" id="GO:0030131">
    <property type="term" value="C:clathrin adaptor complex"/>
    <property type="evidence" value="ECO:0007669"/>
    <property type="project" value="InterPro"/>
</dbReference>
<dbReference type="InterPro" id="IPR056314">
    <property type="entry name" value="AP3B1/2_C"/>
</dbReference>
<evidence type="ECO:0000256" key="12">
    <source>
        <dbReference type="SAM" id="MobiDB-lite"/>
    </source>
</evidence>
<evidence type="ECO:0000256" key="11">
    <source>
        <dbReference type="PIRNR" id="PIRNR037096"/>
    </source>
</evidence>
<evidence type="ECO:0000313" key="16">
    <source>
        <dbReference type="Proteomes" id="UP000314983"/>
    </source>
</evidence>
<keyword evidence="6 11" id="KW-0653">Protein transport</keyword>
<dbReference type="InterPro" id="IPR011989">
    <property type="entry name" value="ARM-like"/>
</dbReference>
<reference evidence="16" key="1">
    <citation type="journal article" date="2014" name="Science">
        <title>Nonhuman genetics. Genomic basis for the convergent evolution of electric organs.</title>
        <authorList>
            <person name="Gallant J.R."/>
            <person name="Traeger L.L."/>
            <person name="Volkening J.D."/>
            <person name="Moffett H."/>
            <person name="Chen P.H."/>
            <person name="Novina C.D."/>
            <person name="Phillips G.N.Jr."/>
            <person name="Anand R."/>
            <person name="Wells G.B."/>
            <person name="Pinch M."/>
            <person name="Guth R."/>
            <person name="Unguez G.A."/>
            <person name="Albert J.S."/>
            <person name="Zakon H.H."/>
            <person name="Samanta M.P."/>
            <person name="Sussman M.R."/>
        </authorList>
    </citation>
    <scope>NUCLEOTIDE SEQUENCE [LARGE SCALE GENOMIC DNA]</scope>
</reference>
<evidence type="ECO:0000256" key="7">
    <source>
        <dbReference type="ARBA" id="ARBA00023034"/>
    </source>
</evidence>
<reference evidence="16" key="2">
    <citation type="journal article" date="2017" name="Sci. Adv.">
        <title>A tail of two voltages: Proteomic comparison of the three electric organs of the electric eel.</title>
        <authorList>
            <person name="Traeger L.L."/>
            <person name="Sabat G."/>
            <person name="Barrett-Wilt G.A."/>
            <person name="Wells G.B."/>
            <person name="Sussman M.R."/>
        </authorList>
    </citation>
    <scope>NUCLEOTIDE SEQUENCE [LARGE SCALE GENOMIC DNA]</scope>
</reference>
<keyword evidence="16" id="KW-1185">Reference proteome</keyword>
<evidence type="ECO:0000256" key="8">
    <source>
        <dbReference type="ARBA" id="ARBA00023136"/>
    </source>
</evidence>
<evidence type="ECO:0000259" key="13">
    <source>
        <dbReference type="SMART" id="SM01020"/>
    </source>
</evidence>
<protein>
    <recommendedName>
        <fullName evidence="11">AP-3 complex subunit beta</fullName>
    </recommendedName>
</protein>
<keyword evidence="9" id="KW-0968">Cytoplasmic vesicle</keyword>